<proteinExistence type="predicted"/>
<dbReference type="SUPFAM" id="SSF50129">
    <property type="entry name" value="GroES-like"/>
    <property type="match status" value="1"/>
</dbReference>
<keyword evidence="5" id="KW-1185">Reference proteome</keyword>
<name>A0A317MZJ8_9GAMM</name>
<accession>A0A317MZJ8</accession>
<dbReference type="GO" id="GO:0070402">
    <property type="term" value="F:NADPH binding"/>
    <property type="evidence" value="ECO:0007669"/>
    <property type="project" value="TreeGrafter"/>
</dbReference>
<keyword evidence="2" id="KW-0560">Oxidoreductase</keyword>
<dbReference type="Pfam" id="PF00107">
    <property type="entry name" value="ADH_zinc_N"/>
    <property type="match status" value="1"/>
</dbReference>
<dbReference type="InterPro" id="IPR036291">
    <property type="entry name" value="NAD(P)-bd_dom_sf"/>
</dbReference>
<evidence type="ECO:0000256" key="2">
    <source>
        <dbReference type="ARBA" id="ARBA00023002"/>
    </source>
</evidence>
<dbReference type="Proteomes" id="UP000246569">
    <property type="component" value="Unassembled WGS sequence"/>
</dbReference>
<dbReference type="SUPFAM" id="SSF51735">
    <property type="entry name" value="NAD(P)-binding Rossmann-fold domains"/>
    <property type="match status" value="1"/>
</dbReference>
<dbReference type="GO" id="GO:0003960">
    <property type="term" value="F:quinone reductase (NADPH) activity"/>
    <property type="evidence" value="ECO:0007669"/>
    <property type="project" value="InterPro"/>
</dbReference>
<protein>
    <submittedName>
        <fullName evidence="4">NADPH:quinone reductase-like Zn-dependent oxidoreductase</fullName>
    </submittedName>
</protein>
<dbReference type="InterPro" id="IPR002364">
    <property type="entry name" value="Quin_OxRdtase/zeta-crystal_CS"/>
</dbReference>
<dbReference type="InterPro" id="IPR020843">
    <property type="entry name" value="ER"/>
</dbReference>
<comment type="caution">
    <text evidence="4">The sequence shown here is derived from an EMBL/GenBank/DDBJ whole genome shotgun (WGS) entry which is preliminary data.</text>
</comment>
<dbReference type="CDD" id="cd05286">
    <property type="entry name" value="QOR2"/>
    <property type="match status" value="1"/>
</dbReference>
<feature type="domain" description="Enoyl reductase (ER)" evidence="3">
    <location>
        <begin position="12"/>
        <end position="324"/>
    </location>
</feature>
<dbReference type="GO" id="GO:0005829">
    <property type="term" value="C:cytosol"/>
    <property type="evidence" value="ECO:0007669"/>
    <property type="project" value="TreeGrafter"/>
</dbReference>
<organism evidence="4 5">
    <name type="scientific">Plasticicumulans acidivorans</name>
    <dbReference type="NCBI Taxonomy" id="886464"/>
    <lineage>
        <taxon>Bacteria</taxon>
        <taxon>Pseudomonadati</taxon>
        <taxon>Pseudomonadota</taxon>
        <taxon>Gammaproteobacteria</taxon>
        <taxon>Candidatus Competibacteraceae</taxon>
        <taxon>Plasticicumulans</taxon>
    </lineage>
</organism>
<dbReference type="Pfam" id="PF08240">
    <property type="entry name" value="ADH_N"/>
    <property type="match status" value="1"/>
</dbReference>
<evidence type="ECO:0000259" key="3">
    <source>
        <dbReference type="SMART" id="SM00829"/>
    </source>
</evidence>
<evidence type="ECO:0000256" key="1">
    <source>
        <dbReference type="ARBA" id="ARBA00022857"/>
    </source>
</evidence>
<dbReference type="PANTHER" id="PTHR48106">
    <property type="entry name" value="QUINONE OXIDOREDUCTASE PIG3-RELATED"/>
    <property type="match status" value="1"/>
</dbReference>
<dbReference type="GO" id="GO:0035925">
    <property type="term" value="F:mRNA 3'-UTR AU-rich region binding"/>
    <property type="evidence" value="ECO:0007669"/>
    <property type="project" value="TreeGrafter"/>
</dbReference>
<gene>
    <name evidence="4" type="ORF">C7443_102365</name>
</gene>
<dbReference type="InterPro" id="IPR011032">
    <property type="entry name" value="GroES-like_sf"/>
</dbReference>
<evidence type="ECO:0000313" key="5">
    <source>
        <dbReference type="Proteomes" id="UP000246569"/>
    </source>
</evidence>
<dbReference type="InterPro" id="IPR013154">
    <property type="entry name" value="ADH-like_N"/>
</dbReference>
<dbReference type="AlphaFoldDB" id="A0A317MZJ8"/>
<dbReference type="EMBL" id="QGTJ01000002">
    <property type="protein sequence ID" value="PWV64712.1"/>
    <property type="molecule type" value="Genomic_DNA"/>
</dbReference>
<reference evidence="4 5" key="1">
    <citation type="submission" date="2018-05" db="EMBL/GenBank/DDBJ databases">
        <title>Genomic Encyclopedia of Type Strains, Phase IV (KMG-IV): sequencing the most valuable type-strain genomes for metagenomic binning, comparative biology and taxonomic classification.</title>
        <authorList>
            <person name="Goeker M."/>
        </authorList>
    </citation>
    <scope>NUCLEOTIDE SEQUENCE [LARGE SCALE GENOMIC DNA]</scope>
    <source>
        <strain evidence="4 5">DSM 23606</strain>
    </source>
</reference>
<keyword evidence="1" id="KW-0521">NADP</keyword>
<dbReference type="Gene3D" id="3.40.50.720">
    <property type="entry name" value="NAD(P)-binding Rossmann-like Domain"/>
    <property type="match status" value="1"/>
</dbReference>
<dbReference type="InterPro" id="IPR013149">
    <property type="entry name" value="ADH-like_C"/>
</dbReference>
<dbReference type="PANTHER" id="PTHR48106:SF13">
    <property type="entry name" value="QUINONE OXIDOREDUCTASE-RELATED"/>
    <property type="match status" value="1"/>
</dbReference>
<dbReference type="GO" id="GO:0008270">
    <property type="term" value="F:zinc ion binding"/>
    <property type="evidence" value="ECO:0007669"/>
    <property type="project" value="InterPro"/>
</dbReference>
<dbReference type="PROSITE" id="PS01162">
    <property type="entry name" value="QOR_ZETA_CRYSTAL"/>
    <property type="match status" value="1"/>
</dbReference>
<dbReference type="Gene3D" id="3.90.180.10">
    <property type="entry name" value="Medium-chain alcohol dehydrogenases, catalytic domain"/>
    <property type="match status" value="1"/>
</dbReference>
<dbReference type="OrthoDB" id="9785812at2"/>
<dbReference type="SMART" id="SM00829">
    <property type="entry name" value="PKS_ER"/>
    <property type="match status" value="1"/>
</dbReference>
<dbReference type="InterPro" id="IPR047618">
    <property type="entry name" value="QOR-like"/>
</dbReference>
<sequence>MHTDAVRLHHPGSAEALRFERVELPPPAAGELRIRHTAAGVNFVDIYQRNGDYPLPALPVTLGVEAAGVVEALGPGVSGFTPGQRVVWAGPPVGGYAGARNLAAARVLPLPDGVDDAAAAGALLRGLTAHLLFDEIRPLRAGDTLLVHAAAGGLGLLLVQWAKALGARVIGTVGSADKAELARAHGLDHAILYQQQDFVTALRELTDGHGVDYAIDGIGGETLRRTLDVVRPNGLLASIGQAGGALPALDIAELSAPRALTFARPSVFRYLSDTGRYRAAAQAVLERLRNGSLRVTIGAEYPLAEAAAAHRALQAGRSHGAILLRP</sequence>
<evidence type="ECO:0000313" key="4">
    <source>
        <dbReference type="EMBL" id="PWV64712.1"/>
    </source>
</evidence>